<evidence type="ECO:0000259" key="1">
    <source>
        <dbReference type="Pfam" id="PF01636"/>
    </source>
</evidence>
<sequence>MAMHDDEIAISDDVVRELIASQFPQWETAPVRRVESNGTVNAIFRIGDGVAARFLLRSRNVSVAAELLAREAEASRRFAEHSPFPAPLPIAIGAPGKDYPLPWPVQSWVPGSIAPVDIDGSVGLAHDLASLISALRATDTEGRRFQGDNRGGELPDHDEWVEECFEKSVGLLDVPMLRRLWSHFRELPHTSADVMSHGDLQPLNVLVADGRLVGVLDTGDFAPADPALDAMCGWYFFDDASRAVFRDELGCDDLEWERSKAWSFEQALGAIWYYVETNPVMYDMGRLVLDRVVANTKV</sequence>
<dbReference type="SUPFAM" id="SSF56112">
    <property type="entry name" value="Protein kinase-like (PK-like)"/>
    <property type="match status" value="1"/>
</dbReference>
<reference evidence="2 3" key="1">
    <citation type="submission" date="2022-01" db="EMBL/GenBank/DDBJ databases">
        <authorList>
            <person name="Riesco R."/>
            <person name="Trujillo M.E."/>
        </authorList>
    </citation>
    <scope>NUCLEOTIDE SEQUENCE [LARGE SCALE GENOMIC DNA]</scope>
    <source>
        <strain evidence="2 3">NIE79</strain>
    </source>
</reference>
<gene>
    <name evidence="2" type="ORF">NIE79_003811</name>
</gene>
<proteinExistence type="predicted"/>
<accession>A0ABS9N5Z1</accession>
<dbReference type="PANTHER" id="PTHR21310:SF42">
    <property type="entry name" value="BIFUNCTIONAL AAC_APH"/>
    <property type="match status" value="1"/>
</dbReference>
<organism evidence="2 3">
    <name type="scientific">Micromonospora trifolii</name>
    <dbReference type="NCBI Taxonomy" id="2911208"/>
    <lineage>
        <taxon>Bacteria</taxon>
        <taxon>Bacillati</taxon>
        <taxon>Actinomycetota</taxon>
        <taxon>Actinomycetes</taxon>
        <taxon>Micromonosporales</taxon>
        <taxon>Micromonosporaceae</taxon>
        <taxon>Micromonospora</taxon>
    </lineage>
</organism>
<dbReference type="RefSeq" id="WP_238680348.1">
    <property type="nucleotide sequence ID" value="NZ_JAKKFD010000036.1"/>
</dbReference>
<dbReference type="Proteomes" id="UP001201629">
    <property type="component" value="Unassembled WGS sequence"/>
</dbReference>
<dbReference type="InterPro" id="IPR011009">
    <property type="entry name" value="Kinase-like_dom_sf"/>
</dbReference>
<evidence type="ECO:0000313" key="2">
    <source>
        <dbReference type="EMBL" id="MCG5445361.1"/>
    </source>
</evidence>
<dbReference type="InterPro" id="IPR051678">
    <property type="entry name" value="AGP_Transferase"/>
</dbReference>
<protein>
    <submittedName>
        <fullName evidence="2">Aminoglycoside phosphotransferase family protein</fullName>
    </submittedName>
</protein>
<keyword evidence="3" id="KW-1185">Reference proteome</keyword>
<dbReference type="Gene3D" id="3.30.200.20">
    <property type="entry name" value="Phosphorylase Kinase, domain 1"/>
    <property type="match status" value="1"/>
</dbReference>
<dbReference type="EMBL" id="JAKKFD010000036">
    <property type="protein sequence ID" value="MCG5445361.1"/>
    <property type="molecule type" value="Genomic_DNA"/>
</dbReference>
<dbReference type="InterPro" id="IPR002575">
    <property type="entry name" value="Aminoglycoside_PTrfase"/>
</dbReference>
<dbReference type="CDD" id="cd05155">
    <property type="entry name" value="APH_ChoK_like_1"/>
    <property type="match status" value="1"/>
</dbReference>
<evidence type="ECO:0000313" key="3">
    <source>
        <dbReference type="Proteomes" id="UP001201629"/>
    </source>
</evidence>
<dbReference type="Gene3D" id="3.90.1200.10">
    <property type="match status" value="1"/>
</dbReference>
<dbReference type="Pfam" id="PF01636">
    <property type="entry name" value="APH"/>
    <property type="match status" value="1"/>
</dbReference>
<dbReference type="PANTHER" id="PTHR21310">
    <property type="entry name" value="AMINOGLYCOSIDE PHOSPHOTRANSFERASE-RELATED-RELATED"/>
    <property type="match status" value="1"/>
</dbReference>
<name>A0ABS9N5Z1_9ACTN</name>
<comment type="caution">
    <text evidence="2">The sequence shown here is derived from an EMBL/GenBank/DDBJ whole genome shotgun (WGS) entry which is preliminary data.</text>
</comment>
<feature type="domain" description="Aminoglycoside phosphotransferase" evidence="1">
    <location>
        <begin position="37"/>
        <end position="258"/>
    </location>
</feature>